<reference evidence="1" key="1">
    <citation type="submission" date="2024-09" db="EMBL/GenBank/DDBJ databases">
        <title>Black Yeasts Isolated from many extreme environments.</title>
        <authorList>
            <person name="Coleine C."/>
            <person name="Stajich J.E."/>
            <person name="Selbmann L."/>
        </authorList>
    </citation>
    <scope>NUCLEOTIDE SEQUENCE</scope>
    <source>
        <strain evidence="1">CCFEE 5737</strain>
    </source>
</reference>
<evidence type="ECO:0000313" key="2">
    <source>
        <dbReference type="Proteomes" id="UP001186974"/>
    </source>
</evidence>
<dbReference type="Proteomes" id="UP001186974">
    <property type="component" value="Unassembled WGS sequence"/>
</dbReference>
<name>A0ACC3DZ99_9PEZI</name>
<accession>A0ACC3DZ99</accession>
<gene>
    <name evidence="1" type="ORF">LTS18_007877</name>
</gene>
<proteinExistence type="predicted"/>
<keyword evidence="2" id="KW-1185">Reference proteome</keyword>
<organism evidence="1 2">
    <name type="scientific">Coniosporium uncinatum</name>
    <dbReference type="NCBI Taxonomy" id="93489"/>
    <lineage>
        <taxon>Eukaryota</taxon>
        <taxon>Fungi</taxon>
        <taxon>Dikarya</taxon>
        <taxon>Ascomycota</taxon>
        <taxon>Pezizomycotina</taxon>
        <taxon>Dothideomycetes</taxon>
        <taxon>Dothideomycetes incertae sedis</taxon>
        <taxon>Coniosporium</taxon>
    </lineage>
</organism>
<sequence length="296" mass="32845">MNRTQDNTKTPKEDGDDYRRLTRALNNRMHRWKKRNGGFLRHAYKARKDDQGIIAIPTAQRVTIEKYSAQMLLHGPVYADIDISTDSFTQLPWCSPNGHMNRDSYPVLSVRYHLPTPRLPSPHVQGLLRRMNIPVPDLHWYQQVIASQPGIDRQAAVRYFIACRGVRPPSQITAQPSSASAGSAMSLIPRNPVTPLSSTSTDHLLAMQHAPAFQVAHQAFLAGSESRLPPHRAAPPATAHDAQALRPRQSIEPSDVQNKNCCDTQVGENGAEEESDSDVYDSDVDDEGPVDIGSFA</sequence>
<protein>
    <submittedName>
        <fullName evidence="1">Uncharacterized protein</fullName>
    </submittedName>
</protein>
<dbReference type="EMBL" id="JAWDJW010000020">
    <property type="protein sequence ID" value="KAK3082020.1"/>
    <property type="molecule type" value="Genomic_DNA"/>
</dbReference>
<comment type="caution">
    <text evidence="1">The sequence shown here is derived from an EMBL/GenBank/DDBJ whole genome shotgun (WGS) entry which is preliminary data.</text>
</comment>
<evidence type="ECO:0000313" key="1">
    <source>
        <dbReference type="EMBL" id="KAK3082020.1"/>
    </source>
</evidence>